<dbReference type="Pfam" id="PF12796">
    <property type="entry name" value="Ank_2"/>
    <property type="match status" value="1"/>
</dbReference>
<reference evidence="1" key="2">
    <citation type="submission" date="2019-06" db="EMBL/GenBank/DDBJ databases">
        <title>Genomics analysis of Aphanomyces spp. identifies a new class of oomycete effector associated with host adaptation.</title>
        <authorList>
            <person name="Gaulin E."/>
        </authorList>
    </citation>
    <scope>NUCLEOTIDE SEQUENCE</scope>
    <source>
        <strain evidence="1">CBS 578.67</strain>
    </source>
</reference>
<evidence type="ECO:0000313" key="1">
    <source>
        <dbReference type="EMBL" id="KAF0700861.1"/>
    </source>
</evidence>
<organism evidence="2 3">
    <name type="scientific">Aphanomyces stellatus</name>
    <dbReference type="NCBI Taxonomy" id="120398"/>
    <lineage>
        <taxon>Eukaryota</taxon>
        <taxon>Sar</taxon>
        <taxon>Stramenopiles</taxon>
        <taxon>Oomycota</taxon>
        <taxon>Saprolegniomycetes</taxon>
        <taxon>Saprolegniales</taxon>
        <taxon>Verrucalvaceae</taxon>
        <taxon>Aphanomyces</taxon>
    </lineage>
</organism>
<sequence>MAISTVLFSTDPWHHIAAFQDGVPQDMAPFVKQTTISAHDAYYEDRLLAWATALHTVLAPWYATYGHARLPYLVECLPHMRDLVLLDAIYTNDVTLLRHLHDQLDLVRGSSSRLLNVAAKRGHLEIVAYLHAMDHASCKVFGAMNLAARNGHLEVVQFLHTHREEGCDRRAMTDAAANNHLHVVEWLHVHRKEGCSSDALTLAASHGHLDMVQWLLAHRREGKPTQAMLKAIQGNHLAVMKYLEPHVPTDVKVSTVVVDALVSTGALSMLEWLHTSRHKIELTHHAMVLAARHGQLAVLQWLHDDVGVACPPGLEEVAAGHDDILDYLVCC</sequence>
<dbReference type="PANTHER" id="PTHR46586:SF3">
    <property type="entry name" value="ANKYRIN REPEAT-CONTAINING PROTEIN"/>
    <property type="match status" value="1"/>
</dbReference>
<dbReference type="Proteomes" id="UP000332933">
    <property type="component" value="Unassembled WGS sequence"/>
</dbReference>
<dbReference type="OrthoDB" id="70387at2759"/>
<dbReference type="Pfam" id="PF13637">
    <property type="entry name" value="Ank_4"/>
    <property type="match status" value="1"/>
</dbReference>
<dbReference type="EMBL" id="CAADRA010005130">
    <property type="protein sequence ID" value="VFT85499.1"/>
    <property type="molecule type" value="Genomic_DNA"/>
</dbReference>
<accession>A0A485KKV3</accession>
<dbReference type="Gene3D" id="1.25.40.20">
    <property type="entry name" value="Ankyrin repeat-containing domain"/>
    <property type="match status" value="2"/>
</dbReference>
<dbReference type="InterPro" id="IPR052050">
    <property type="entry name" value="SecEffector_AnkRepeat"/>
</dbReference>
<reference evidence="2 3" key="1">
    <citation type="submission" date="2019-03" db="EMBL/GenBank/DDBJ databases">
        <authorList>
            <person name="Gaulin E."/>
            <person name="Dumas B."/>
        </authorList>
    </citation>
    <scope>NUCLEOTIDE SEQUENCE [LARGE SCALE GENOMIC DNA]</scope>
    <source>
        <strain evidence="2">CBS 568.67</strain>
    </source>
</reference>
<dbReference type="EMBL" id="VJMH01005109">
    <property type="protein sequence ID" value="KAF0700861.1"/>
    <property type="molecule type" value="Genomic_DNA"/>
</dbReference>
<dbReference type="AlphaFoldDB" id="A0A485KKV3"/>
<dbReference type="InterPro" id="IPR002110">
    <property type="entry name" value="Ankyrin_rpt"/>
</dbReference>
<dbReference type="PANTHER" id="PTHR46586">
    <property type="entry name" value="ANKYRIN REPEAT-CONTAINING PROTEIN"/>
    <property type="match status" value="1"/>
</dbReference>
<name>A0A485KKV3_9STRA</name>
<evidence type="ECO:0000313" key="2">
    <source>
        <dbReference type="EMBL" id="VFT85499.1"/>
    </source>
</evidence>
<proteinExistence type="predicted"/>
<keyword evidence="3" id="KW-1185">Reference proteome</keyword>
<dbReference type="SUPFAM" id="SSF48403">
    <property type="entry name" value="Ankyrin repeat"/>
    <property type="match status" value="1"/>
</dbReference>
<evidence type="ECO:0000313" key="3">
    <source>
        <dbReference type="Proteomes" id="UP000332933"/>
    </source>
</evidence>
<gene>
    <name evidence="2" type="primary">Aste57867_8613</name>
    <name evidence="1" type="ORF">As57867_008579</name>
    <name evidence="2" type="ORF">ASTE57867_8613</name>
</gene>
<protein>
    <submittedName>
        <fullName evidence="2">Aste57867_8613 protein</fullName>
    </submittedName>
</protein>
<dbReference type="InterPro" id="IPR036770">
    <property type="entry name" value="Ankyrin_rpt-contain_sf"/>
</dbReference>